<proteinExistence type="predicted"/>
<evidence type="ECO:0000313" key="7">
    <source>
        <dbReference type="EMBL" id="BAU57752.1"/>
    </source>
</evidence>
<name>A0A0X8X9Y2_HALHR</name>
<keyword evidence="3 5" id="KW-1133">Transmembrane helix</keyword>
<dbReference type="Pfam" id="PF13664">
    <property type="entry name" value="DUF4149"/>
    <property type="match status" value="1"/>
</dbReference>
<keyword evidence="8" id="KW-1185">Reference proteome</keyword>
<evidence type="ECO:0000259" key="6">
    <source>
        <dbReference type="Pfam" id="PF13664"/>
    </source>
</evidence>
<comment type="subcellular location">
    <subcellularLocation>
        <location evidence="1">Membrane</location>
    </subcellularLocation>
</comment>
<accession>A0A0X8X9Y2</accession>
<gene>
    <name evidence="7" type="ORF">HH1059_10540</name>
</gene>
<reference evidence="7" key="1">
    <citation type="submission" date="2016-02" db="EMBL/GenBank/DDBJ databases">
        <title>Halorhodospira halochloris DSM-1059 complete genome, version 2.</title>
        <authorList>
            <person name="Tsukatani Y."/>
        </authorList>
    </citation>
    <scope>NUCLEOTIDE SEQUENCE</scope>
    <source>
        <strain evidence="7">DSM 1059</strain>
    </source>
</reference>
<feature type="transmembrane region" description="Helical" evidence="5">
    <location>
        <begin position="49"/>
        <end position="66"/>
    </location>
</feature>
<evidence type="ECO:0000256" key="1">
    <source>
        <dbReference type="ARBA" id="ARBA00004370"/>
    </source>
</evidence>
<feature type="transmembrane region" description="Helical" evidence="5">
    <location>
        <begin position="78"/>
        <end position="96"/>
    </location>
</feature>
<dbReference type="RefSeq" id="WP_096409032.1">
    <property type="nucleotide sequence ID" value="NZ_AP017372.2"/>
</dbReference>
<feature type="transmembrane region" description="Helical" evidence="5">
    <location>
        <begin position="121"/>
        <end position="138"/>
    </location>
</feature>
<sequence>MLINALERLALTAWAGGLWVIGYLVSPLLYRHFDDTVTAAAISGELTGAVAWLSLVCAAVLIPAQLRHRVRPIAAHWRFWLLAIMLALIAIGEFWVRPDMASLDPEAIEVSYLAALRASESIYFVASFIALVLVLGGLQPASEGNSGQD</sequence>
<evidence type="ECO:0000256" key="2">
    <source>
        <dbReference type="ARBA" id="ARBA00022692"/>
    </source>
</evidence>
<feature type="domain" description="TMEM205-like" evidence="6">
    <location>
        <begin position="9"/>
        <end position="106"/>
    </location>
</feature>
<evidence type="ECO:0000256" key="5">
    <source>
        <dbReference type="SAM" id="Phobius"/>
    </source>
</evidence>
<organism evidence="7 8">
    <name type="scientific">Halorhodospira halochloris</name>
    <name type="common">Ectothiorhodospira halochloris</name>
    <dbReference type="NCBI Taxonomy" id="1052"/>
    <lineage>
        <taxon>Bacteria</taxon>
        <taxon>Pseudomonadati</taxon>
        <taxon>Pseudomonadota</taxon>
        <taxon>Gammaproteobacteria</taxon>
        <taxon>Chromatiales</taxon>
        <taxon>Ectothiorhodospiraceae</taxon>
        <taxon>Halorhodospira</taxon>
    </lineage>
</organism>
<dbReference type="AlphaFoldDB" id="A0A0X8X9Y2"/>
<dbReference type="GO" id="GO:0016020">
    <property type="term" value="C:membrane"/>
    <property type="evidence" value="ECO:0007669"/>
    <property type="project" value="UniProtKB-SubCell"/>
</dbReference>
<dbReference type="OrthoDB" id="5797290at2"/>
<dbReference type="InterPro" id="IPR025423">
    <property type="entry name" value="TMEM205-like"/>
</dbReference>
<dbReference type="Proteomes" id="UP000218890">
    <property type="component" value="Chromosome"/>
</dbReference>
<evidence type="ECO:0000256" key="4">
    <source>
        <dbReference type="ARBA" id="ARBA00023136"/>
    </source>
</evidence>
<feature type="transmembrane region" description="Helical" evidence="5">
    <location>
        <begin position="9"/>
        <end position="29"/>
    </location>
</feature>
<keyword evidence="2 5" id="KW-0812">Transmembrane</keyword>
<keyword evidence="4 5" id="KW-0472">Membrane</keyword>
<evidence type="ECO:0000313" key="8">
    <source>
        <dbReference type="Proteomes" id="UP000218890"/>
    </source>
</evidence>
<protein>
    <submittedName>
        <fullName evidence="7">Probable transmembrane protein</fullName>
    </submittedName>
</protein>
<dbReference type="EMBL" id="AP017372">
    <property type="protein sequence ID" value="BAU57752.1"/>
    <property type="molecule type" value="Genomic_DNA"/>
</dbReference>
<evidence type="ECO:0000256" key="3">
    <source>
        <dbReference type="ARBA" id="ARBA00022989"/>
    </source>
</evidence>
<dbReference type="KEGG" id="hhk:HH1059_10540"/>